<feature type="compositionally biased region" description="Basic and acidic residues" evidence="1">
    <location>
        <begin position="9"/>
        <end position="19"/>
    </location>
</feature>
<dbReference type="EMBL" id="BARS01015481">
    <property type="protein sequence ID" value="GAF90953.1"/>
    <property type="molecule type" value="Genomic_DNA"/>
</dbReference>
<dbReference type="AlphaFoldDB" id="X0TBU5"/>
<evidence type="ECO:0000313" key="2">
    <source>
        <dbReference type="EMBL" id="GAF90953.1"/>
    </source>
</evidence>
<accession>X0TBU5</accession>
<reference evidence="2" key="1">
    <citation type="journal article" date="2014" name="Front. Microbiol.">
        <title>High frequency of phylogenetically diverse reductive dehalogenase-homologous genes in deep subseafloor sedimentary metagenomes.</title>
        <authorList>
            <person name="Kawai M."/>
            <person name="Futagami T."/>
            <person name="Toyoda A."/>
            <person name="Takaki Y."/>
            <person name="Nishi S."/>
            <person name="Hori S."/>
            <person name="Arai W."/>
            <person name="Tsubouchi T."/>
            <person name="Morono Y."/>
            <person name="Uchiyama I."/>
            <person name="Ito T."/>
            <person name="Fujiyama A."/>
            <person name="Inagaki F."/>
            <person name="Takami H."/>
        </authorList>
    </citation>
    <scope>NUCLEOTIDE SEQUENCE</scope>
    <source>
        <strain evidence="2">Expedition CK06-06</strain>
    </source>
</reference>
<feature type="non-terminal residue" evidence="2">
    <location>
        <position position="1"/>
    </location>
</feature>
<proteinExistence type="predicted"/>
<protein>
    <submittedName>
        <fullName evidence="2">Uncharacterized protein</fullName>
    </submittedName>
</protein>
<comment type="caution">
    <text evidence="2">The sequence shown here is derived from an EMBL/GenBank/DDBJ whole genome shotgun (WGS) entry which is preliminary data.</text>
</comment>
<organism evidence="2">
    <name type="scientific">marine sediment metagenome</name>
    <dbReference type="NCBI Taxonomy" id="412755"/>
    <lineage>
        <taxon>unclassified sequences</taxon>
        <taxon>metagenomes</taxon>
        <taxon>ecological metagenomes</taxon>
    </lineage>
</organism>
<gene>
    <name evidence="2" type="ORF">S01H1_25611</name>
</gene>
<name>X0TBU5_9ZZZZ</name>
<feature type="region of interest" description="Disordered" evidence="1">
    <location>
        <begin position="1"/>
        <end position="20"/>
    </location>
</feature>
<evidence type="ECO:0000256" key="1">
    <source>
        <dbReference type="SAM" id="MobiDB-lite"/>
    </source>
</evidence>
<sequence>DGMPSAPVEVKETPPKSTERISLQVDDDNWSKVLKYVVENKDKGWDYLVEQLRTKYKVSTPVQKALKENI</sequence>